<keyword evidence="3" id="KW-1185">Reference proteome</keyword>
<dbReference type="EMBL" id="CASHTH010004098">
    <property type="protein sequence ID" value="CAI8053503.1"/>
    <property type="molecule type" value="Genomic_DNA"/>
</dbReference>
<evidence type="ECO:0000256" key="1">
    <source>
        <dbReference type="SAM" id="MobiDB-lite"/>
    </source>
</evidence>
<proteinExistence type="predicted"/>
<evidence type="ECO:0000313" key="2">
    <source>
        <dbReference type="EMBL" id="CAI8053503.1"/>
    </source>
</evidence>
<feature type="compositionally biased region" description="Basic and acidic residues" evidence="1">
    <location>
        <begin position="1"/>
        <end position="13"/>
    </location>
</feature>
<feature type="region of interest" description="Disordered" evidence="1">
    <location>
        <begin position="1"/>
        <end position="32"/>
    </location>
</feature>
<protein>
    <submittedName>
        <fullName evidence="2">Uncharacterized protein</fullName>
    </submittedName>
</protein>
<dbReference type="Proteomes" id="UP001174909">
    <property type="component" value="Unassembled WGS sequence"/>
</dbReference>
<name>A0AA35TS82_GEOBA</name>
<sequence length="82" mass="9352">MDVRDRWGDREYSSGDSLQQDAPPIPIRPPAGMRISPYAMDPAYLPQVVDTRDTVDRSFCSRWRPGERAGTRRCLTEQEAPT</sequence>
<evidence type="ECO:0000313" key="3">
    <source>
        <dbReference type="Proteomes" id="UP001174909"/>
    </source>
</evidence>
<accession>A0AA35TS82</accession>
<dbReference type="AlphaFoldDB" id="A0AA35TS82"/>
<gene>
    <name evidence="2" type="ORF">GBAR_LOCUS29249</name>
</gene>
<reference evidence="2" key="1">
    <citation type="submission" date="2023-03" db="EMBL/GenBank/DDBJ databases">
        <authorList>
            <person name="Steffen K."/>
            <person name="Cardenas P."/>
        </authorList>
    </citation>
    <scope>NUCLEOTIDE SEQUENCE</scope>
</reference>
<organism evidence="2 3">
    <name type="scientific">Geodia barretti</name>
    <name type="common">Barrett's horny sponge</name>
    <dbReference type="NCBI Taxonomy" id="519541"/>
    <lineage>
        <taxon>Eukaryota</taxon>
        <taxon>Metazoa</taxon>
        <taxon>Porifera</taxon>
        <taxon>Demospongiae</taxon>
        <taxon>Heteroscleromorpha</taxon>
        <taxon>Tetractinellida</taxon>
        <taxon>Astrophorina</taxon>
        <taxon>Geodiidae</taxon>
        <taxon>Geodia</taxon>
    </lineage>
</organism>
<comment type="caution">
    <text evidence="2">The sequence shown here is derived from an EMBL/GenBank/DDBJ whole genome shotgun (WGS) entry which is preliminary data.</text>
</comment>